<dbReference type="AlphaFoldDB" id="A0AAW1NYQ1"/>
<keyword evidence="4" id="KW-1185">Reference proteome</keyword>
<feature type="compositionally biased region" description="Polar residues" evidence="1">
    <location>
        <begin position="40"/>
        <end position="58"/>
    </location>
</feature>
<proteinExistence type="predicted"/>
<comment type="caution">
    <text evidence="3">The sequence shown here is derived from an EMBL/GenBank/DDBJ whole genome shotgun (WGS) entry which is preliminary data.</text>
</comment>
<feature type="compositionally biased region" description="Low complexity" evidence="1">
    <location>
        <begin position="425"/>
        <end position="437"/>
    </location>
</feature>
<organism evidence="3 4">
    <name type="scientific">Symbiochloris irregularis</name>
    <dbReference type="NCBI Taxonomy" id="706552"/>
    <lineage>
        <taxon>Eukaryota</taxon>
        <taxon>Viridiplantae</taxon>
        <taxon>Chlorophyta</taxon>
        <taxon>core chlorophytes</taxon>
        <taxon>Trebouxiophyceae</taxon>
        <taxon>Trebouxiales</taxon>
        <taxon>Trebouxiaceae</taxon>
        <taxon>Symbiochloris</taxon>
    </lineage>
</organism>
<sequence length="542" mass="56189">MFNFYHEIHFVVLKKLANFPLPRALTSKYSAPQPTHYRVSLSNRKQPSQKTPPGSRSPNDPLLISSSLRLPSNYLPVSLFGGGKVTGIGGGEIFIAGGTSPLALQITQQLLGAGAKVAAGVTDLESGQELLDFAKSFELVNSKAAKNLRLVPLDVNDEEEIAGALPRRGTVVLLPGDAPNGLDSRAPARIVNAAQEAGAARVVLVQQKTGGGGFFGLFGGGANFRQLEQQLASSGLQFIIIRTGKQTQDIDPLEMGSIVLGPQGASPSGSAIAKAQVAEIVATVLSQASDDILIEAWADPKEQSQDLGELVSQVLPEAVVDADEEDEEPEPVKAVSSAGRQAAAALEEEAPKKTGGLFGFGGRQSAPEPEPEPAPKPSRGFLGFGPSKSEMAEEPQEQPKRGGLFGGGTKVISQPKRAAPPTPPSSSKNKSVSQKPSGGLFGGGKAKQEAEPQPKREEEAVSTGNGKASGGGGLFGKRKGAEPVSPSASKARKSAQQKASAKRASPAPKAGRSQAEPGPETKTGGFFSALGFGAQAEYDDEE</sequence>
<dbReference type="PANTHER" id="PTHR47711">
    <property type="entry name" value="PROTEIN PLASTID TRANSCRIPTIONALLY ACTIVE 16, CHLOROPLASTIC"/>
    <property type="match status" value="1"/>
</dbReference>
<evidence type="ECO:0000259" key="2">
    <source>
        <dbReference type="Pfam" id="PF13460"/>
    </source>
</evidence>
<dbReference type="Proteomes" id="UP001465755">
    <property type="component" value="Unassembled WGS sequence"/>
</dbReference>
<reference evidence="3 4" key="1">
    <citation type="journal article" date="2024" name="Nat. Commun.">
        <title>Phylogenomics reveals the evolutionary origins of lichenization in chlorophyte algae.</title>
        <authorList>
            <person name="Puginier C."/>
            <person name="Libourel C."/>
            <person name="Otte J."/>
            <person name="Skaloud P."/>
            <person name="Haon M."/>
            <person name="Grisel S."/>
            <person name="Petersen M."/>
            <person name="Berrin J.G."/>
            <person name="Delaux P.M."/>
            <person name="Dal Grande F."/>
            <person name="Keller J."/>
        </authorList>
    </citation>
    <scope>NUCLEOTIDE SEQUENCE [LARGE SCALE GENOMIC DNA]</scope>
    <source>
        <strain evidence="3 4">SAG 2036</strain>
    </source>
</reference>
<dbReference type="Gene3D" id="3.40.50.720">
    <property type="entry name" value="NAD(P)-binding Rossmann-like Domain"/>
    <property type="match status" value="1"/>
</dbReference>
<dbReference type="EMBL" id="JALJOQ010000089">
    <property type="protein sequence ID" value="KAK9799438.1"/>
    <property type="molecule type" value="Genomic_DNA"/>
</dbReference>
<protein>
    <recommendedName>
        <fullName evidence="2">NAD(P)-binding domain-containing protein</fullName>
    </recommendedName>
</protein>
<gene>
    <name evidence="3" type="ORF">WJX73_010689</name>
</gene>
<evidence type="ECO:0000256" key="1">
    <source>
        <dbReference type="SAM" id="MobiDB-lite"/>
    </source>
</evidence>
<dbReference type="InterPro" id="IPR016040">
    <property type="entry name" value="NAD(P)-bd_dom"/>
</dbReference>
<feature type="domain" description="NAD(P)-binding" evidence="2">
    <location>
        <begin position="97"/>
        <end position="287"/>
    </location>
</feature>
<feature type="compositionally biased region" description="Low complexity" evidence="1">
    <location>
        <begin position="496"/>
        <end position="510"/>
    </location>
</feature>
<feature type="region of interest" description="Disordered" evidence="1">
    <location>
        <begin position="321"/>
        <end position="542"/>
    </location>
</feature>
<feature type="compositionally biased region" description="Basic and acidic residues" evidence="1">
    <location>
        <begin position="446"/>
        <end position="459"/>
    </location>
</feature>
<evidence type="ECO:0000313" key="3">
    <source>
        <dbReference type="EMBL" id="KAK9799438.1"/>
    </source>
</evidence>
<evidence type="ECO:0000313" key="4">
    <source>
        <dbReference type="Proteomes" id="UP001465755"/>
    </source>
</evidence>
<dbReference type="InterPro" id="IPR036291">
    <property type="entry name" value="NAD(P)-bd_dom_sf"/>
</dbReference>
<feature type="region of interest" description="Disordered" evidence="1">
    <location>
        <begin position="36"/>
        <end position="62"/>
    </location>
</feature>
<dbReference type="Pfam" id="PF13460">
    <property type="entry name" value="NAD_binding_10"/>
    <property type="match status" value="1"/>
</dbReference>
<dbReference type="SUPFAM" id="SSF51735">
    <property type="entry name" value="NAD(P)-binding Rossmann-fold domains"/>
    <property type="match status" value="1"/>
</dbReference>
<name>A0AAW1NYQ1_9CHLO</name>
<accession>A0AAW1NYQ1</accession>
<dbReference type="PANTHER" id="PTHR47711:SF2">
    <property type="entry name" value="PROTEIN PLASTID TRANSCRIPTIONALLY ACTIVE 16, CHLOROPLASTIC"/>
    <property type="match status" value="1"/>
</dbReference>